<dbReference type="Gene3D" id="1.20.1720.10">
    <property type="entry name" value="Multidrug resistance protein D"/>
    <property type="match status" value="1"/>
</dbReference>
<evidence type="ECO:0000313" key="10">
    <source>
        <dbReference type="EMBL" id="MBO8456443.1"/>
    </source>
</evidence>
<keyword evidence="5 8" id="KW-0812">Transmembrane</keyword>
<comment type="subcellular location">
    <subcellularLocation>
        <location evidence="1">Cell membrane</location>
        <topology evidence="1">Multi-pass membrane protein</topology>
    </subcellularLocation>
</comment>
<evidence type="ECO:0000256" key="2">
    <source>
        <dbReference type="ARBA" id="ARBA00006236"/>
    </source>
</evidence>
<evidence type="ECO:0000256" key="5">
    <source>
        <dbReference type="ARBA" id="ARBA00022692"/>
    </source>
</evidence>
<dbReference type="CDD" id="cd17320">
    <property type="entry name" value="MFS_MdfA_MDR_like"/>
    <property type="match status" value="1"/>
</dbReference>
<feature type="transmembrane region" description="Helical" evidence="8">
    <location>
        <begin position="253"/>
        <end position="277"/>
    </location>
</feature>
<dbReference type="GO" id="GO:1990961">
    <property type="term" value="P:xenobiotic detoxification by transmembrane export across the plasma membrane"/>
    <property type="evidence" value="ECO:0007669"/>
    <property type="project" value="InterPro"/>
</dbReference>
<keyword evidence="6 8" id="KW-1133">Transmembrane helix</keyword>
<evidence type="ECO:0000256" key="8">
    <source>
        <dbReference type="SAM" id="Phobius"/>
    </source>
</evidence>
<dbReference type="PANTHER" id="PTHR23502">
    <property type="entry name" value="MAJOR FACILITATOR SUPERFAMILY"/>
    <property type="match status" value="1"/>
</dbReference>
<feature type="transmembrane region" description="Helical" evidence="8">
    <location>
        <begin position="135"/>
        <end position="159"/>
    </location>
</feature>
<feature type="transmembrane region" description="Helical" evidence="8">
    <location>
        <begin position="289"/>
        <end position="312"/>
    </location>
</feature>
<evidence type="ECO:0000256" key="3">
    <source>
        <dbReference type="ARBA" id="ARBA00022448"/>
    </source>
</evidence>
<feature type="transmembrane region" description="Helical" evidence="8">
    <location>
        <begin position="46"/>
        <end position="65"/>
    </location>
</feature>
<dbReference type="InterPro" id="IPR011701">
    <property type="entry name" value="MFS"/>
</dbReference>
<dbReference type="InterPro" id="IPR036259">
    <property type="entry name" value="MFS_trans_sf"/>
</dbReference>
<dbReference type="Pfam" id="PF07690">
    <property type="entry name" value="MFS_1"/>
    <property type="match status" value="1"/>
</dbReference>
<feature type="transmembrane region" description="Helical" evidence="8">
    <location>
        <begin position="343"/>
        <end position="364"/>
    </location>
</feature>
<name>A0A9D9HM93_9BACT</name>
<dbReference type="NCBIfam" id="TIGR00710">
    <property type="entry name" value="efflux_Bcr_CflA"/>
    <property type="match status" value="1"/>
</dbReference>
<evidence type="ECO:0000256" key="7">
    <source>
        <dbReference type="ARBA" id="ARBA00023136"/>
    </source>
</evidence>
<dbReference type="EMBL" id="JADIMK010000093">
    <property type="protein sequence ID" value="MBO8456443.1"/>
    <property type="molecule type" value="Genomic_DNA"/>
</dbReference>
<dbReference type="SUPFAM" id="SSF103473">
    <property type="entry name" value="MFS general substrate transporter"/>
    <property type="match status" value="1"/>
</dbReference>
<dbReference type="InterPro" id="IPR020846">
    <property type="entry name" value="MFS_dom"/>
</dbReference>
<comment type="similarity">
    <text evidence="2">Belongs to the major facilitator superfamily. Bcr/CmlA family.</text>
</comment>
<organism evidence="10 11">
    <name type="scientific">Candidatus Cryptobacteroides intestinigallinarum</name>
    <dbReference type="NCBI Taxonomy" id="2840767"/>
    <lineage>
        <taxon>Bacteria</taxon>
        <taxon>Pseudomonadati</taxon>
        <taxon>Bacteroidota</taxon>
        <taxon>Bacteroidia</taxon>
        <taxon>Bacteroidales</taxon>
        <taxon>Candidatus Cryptobacteroides</taxon>
    </lineage>
</organism>
<reference evidence="10" key="2">
    <citation type="journal article" date="2021" name="PeerJ">
        <title>Extensive microbial diversity within the chicken gut microbiome revealed by metagenomics and culture.</title>
        <authorList>
            <person name="Gilroy R."/>
            <person name="Ravi A."/>
            <person name="Getino M."/>
            <person name="Pursley I."/>
            <person name="Horton D.L."/>
            <person name="Alikhan N.F."/>
            <person name="Baker D."/>
            <person name="Gharbi K."/>
            <person name="Hall N."/>
            <person name="Watson M."/>
            <person name="Adriaenssens E.M."/>
            <person name="Foster-Nyarko E."/>
            <person name="Jarju S."/>
            <person name="Secka A."/>
            <person name="Antonio M."/>
            <person name="Oren A."/>
            <person name="Chaudhuri R.R."/>
            <person name="La Ragione R."/>
            <person name="Hildebrand F."/>
            <person name="Pallen M.J."/>
        </authorList>
    </citation>
    <scope>NUCLEOTIDE SEQUENCE</scope>
    <source>
        <strain evidence="10">B1-3475</strain>
    </source>
</reference>
<feature type="transmembrane region" description="Helical" evidence="8">
    <location>
        <begin position="102"/>
        <end position="123"/>
    </location>
</feature>
<dbReference type="GO" id="GO:0042910">
    <property type="term" value="F:xenobiotic transmembrane transporter activity"/>
    <property type="evidence" value="ECO:0007669"/>
    <property type="project" value="InterPro"/>
</dbReference>
<protein>
    <submittedName>
        <fullName evidence="10">Multidrug effflux MFS transporter</fullName>
    </submittedName>
</protein>
<evidence type="ECO:0000256" key="4">
    <source>
        <dbReference type="ARBA" id="ARBA00022475"/>
    </source>
</evidence>
<dbReference type="InterPro" id="IPR004812">
    <property type="entry name" value="Efflux_drug-R_Bcr/CmlA"/>
</dbReference>
<feature type="transmembrane region" description="Helical" evidence="8">
    <location>
        <begin position="222"/>
        <end position="247"/>
    </location>
</feature>
<proteinExistence type="inferred from homology"/>
<feature type="transmembrane region" description="Helical" evidence="8">
    <location>
        <begin position="77"/>
        <end position="96"/>
    </location>
</feature>
<dbReference type="PANTHER" id="PTHR23502:SF132">
    <property type="entry name" value="POLYAMINE TRANSPORTER 2-RELATED"/>
    <property type="match status" value="1"/>
</dbReference>
<evidence type="ECO:0000313" key="11">
    <source>
        <dbReference type="Proteomes" id="UP000823617"/>
    </source>
</evidence>
<dbReference type="Proteomes" id="UP000823617">
    <property type="component" value="Unassembled WGS sequence"/>
</dbReference>
<reference evidence="10" key="1">
    <citation type="submission" date="2020-10" db="EMBL/GenBank/DDBJ databases">
        <authorList>
            <person name="Gilroy R."/>
        </authorList>
    </citation>
    <scope>NUCLEOTIDE SEQUENCE</scope>
    <source>
        <strain evidence="10">B1-3475</strain>
    </source>
</reference>
<dbReference type="AlphaFoldDB" id="A0A9D9HM93"/>
<dbReference type="GO" id="GO:0005886">
    <property type="term" value="C:plasma membrane"/>
    <property type="evidence" value="ECO:0007669"/>
    <property type="project" value="UniProtKB-SubCell"/>
</dbReference>
<keyword evidence="7 8" id="KW-0472">Membrane</keyword>
<evidence type="ECO:0000256" key="6">
    <source>
        <dbReference type="ARBA" id="ARBA00022989"/>
    </source>
</evidence>
<comment type="caution">
    <text evidence="10">The sequence shown here is derived from an EMBL/GenBank/DDBJ whole genome shotgun (WGS) entry which is preliminary data.</text>
</comment>
<feature type="domain" description="Major facilitator superfamily (MFS) profile" evidence="9">
    <location>
        <begin position="8"/>
        <end position="400"/>
    </location>
</feature>
<keyword evidence="4" id="KW-1003">Cell membrane</keyword>
<keyword evidence="3" id="KW-0813">Transport</keyword>
<feature type="transmembrane region" description="Helical" evidence="8">
    <location>
        <begin position="318"/>
        <end position="336"/>
    </location>
</feature>
<sequence>MPRKMNSRIFILIFLGMLTAFGPFVTDMYLPTLPSMAGYFSTSASMVQLGLTASMIGLAVGQLLFGPMSDHYGRKPSLVAAMILFLIATAGCIFSNDIRQFIAFRLVQGMAGAGGIVIARSVASDMYTGRDLATMLAVIGAINGVAPVTAPVIGGALASGAGWHGIFWCLFGIGTVLLLGSVYFRETHFPIGFRETSGTSAPSRKSNQLIDGFKALAKNRLYMLYVLQFTFSQGVLFTNISSAPFIMQEHYGFSPLGFSLCFGANAIAIGISAAFSLKFKTMEHAFTTGSIGMAAASVLLCTAMCLECSFWLYETLLLVLLLMLGLTFTSSNTLAMDAGREHAGAASALLGALGFAMGGLVSPLAGLGNIMVSSGILFAAGSVLALLCAVASARIRCRTSL</sequence>
<dbReference type="PROSITE" id="PS50850">
    <property type="entry name" value="MFS"/>
    <property type="match status" value="1"/>
</dbReference>
<feature type="transmembrane region" description="Helical" evidence="8">
    <location>
        <begin position="370"/>
        <end position="393"/>
    </location>
</feature>
<accession>A0A9D9HM93</accession>
<gene>
    <name evidence="10" type="ORF">IAC08_08615</name>
</gene>
<evidence type="ECO:0000256" key="1">
    <source>
        <dbReference type="ARBA" id="ARBA00004651"/>
    </source>
</evidence>
<evidence type="ECO:0000259" key="9">
    <source>
        <dbReference type="PROSITE" id="PS50850"/>
    </source>
</evidence>
<feature type="transmembrane region" description="Helical" evidence="8">
    <location>
        <begin position="165"/>
        <end position="184"/>
    </location>
</feature>
<feature type="transmembrane region" description="Helical" evidence="8">
    <location>
        <begin position="9"/>
        <end position="26"/>
    </location>
</feature>